<dbReference type="EMBL" id="CP029185">
    <property type="protein sequence ID" value="AWH88746.1"/>
    <property type="molecule type" value="Genomic_DNA"/>
</dbReference>
<dbReference type="InterPro" id="IPR018356">
    <property type="entry name" value="Tscrpt_reg_HTH_DeoR_CS"/>
</dbReference>
<dbReference type="InterPro" id="IPR037171">
    <property type="entry name" value="NagB/RpiA_transferase-like"/>
</dbReference>
<dbReference type="Pfam" id="PF00455">
    <property type="entry name" value="DeoRC"/>
    <property type="match status" value="1"/>
</dbReference>
<keyword evidence="1" id="KW-0805">Transcription regulation</keyword>
<dbReference type="PANTHER" id="PTHR30363:SF8">
    <property type="entry name" value="DEOXYRIBOSE OPERON REPRESSOR"/>
    <property type="match status" value="1"/>
</dbReference>
<accession>A0A2Y9TYF7</accession>
<dbReference type="InterPro" id="IPR014036">
    <property type="entry name" value="DeoR-like_C"/>
</dbReference>
<proteinExistence type="predicted"/>
<protein>
    <submittedName>
        <fullName evidence="5">DNA-binding transcriptional repressor DeoR</fullName>
    </submittedName>
</protein>
<dbReference type="OrthoDB" id="9797223at2"/>
<dbReference type="Gene3D" id="3.40.50.1360">
    <property type="match status" value="1"/>
</dbReference>
<evidence type="ECO:0000259" key="4">
    <source>
        <dbReference type="PROSITE" id="PS51000"/>
    </source>
</evidence>
<keyword evidence="3" id="KW-0804">Transcription</keyword>
<dbReference type="KEGG" id="lpv:HYN51_09350"/>
<evidence type="ECO:0000313" key="5">
    <source>
        <dbReference type="EMBL" id="AWH88746.1"/>
    </source>
</evidence>
<dbReference type="Proteomes" id="UP000244908">
    <property type="component" value="Chromosome"/>
</dbReference>
<evidence type="ECO:0000256" key="3">
    <source>
        <dbReference type="ARBA" id="ARBA00023163"/>
    </source>
</evidence>
<dbReference type="NCBIfam" id="NF007961">
    <property type="entry name" value="PRK10681.1"/>
    <property type="match status" value="1"/>
</dbReference>
<dbReference type="SUPFAM" id="SSF100950">
    <property type="entry name" value="NagB/RpiA/CoA transferase-like"/>
    <property type="match status" value="1"/>
</dbReference>
<dbReference type="SMART" id="SM01134">
    <property type="entry name" value="DeoRC"/>
    <property type="match status" value="1"/>
</dbReference>
<dbReference type="Pfam" id="PF08220">
    <property type="entry name" value="HTH_DeoR"/>
    <property type="match status" value="1"/>
</dbReference>
<organism evidence="5 6">
    <name type="scientific">Limnobaculum parvum</name>
    <dbReference type="NCBI Taxonomy" id="2172103"/>
    <lineage>
        <taxon>Bacteria</taxon>
        <taxon>Pseudomonadati</taxon>
        <taxon>Pseudomonadota</taxon>
        <taxon>Gammaproteobacteria</taxon>
        <taxon>Enterobacterales</taxon>
        <taxon>Budviciaceae</taxon>
        <taxon>Limnobaculum</taxon>
    </lineage>
</organism>
<dbReference type="InterPro" id="IPR050313">
    <property type="entry name" value="Carb_Metab_HTH_regulators"/>
</dbReference>
<dbReference type="GO" id="GO:0003677">
    <property type="term" value="F:DNA binding"/>
    <property type="evidence" value="ECO:0007669"/>
    <property type="project" value="UniProtKB-KW"/>
</dbReference>
<dbReference type="InterPro" id="IPR001034">
    <property type="entry name" value="DeoR_HTH"/>
</dbReference>
<evidence type="ECO:0000256" key="2">
    <source>
        <dbReference type="ARBA" id="ARBA00023125"/>
    </source>
</evidence>
<dbReference type="GO" id="GO:0003700">
    <property type="term" value="F:DNA-binding transcription factor activity"/>
    <property type="evidence" value="ECO:0007669"/>
    <property type="project" value="InterPro"/>
</dbReference>
<dbReference type="RefSeq" id="WP_108900803.1">
    <property type="nucleotide sequence ID" value="NZ_CP029185.2"/>
</dbReference>
<dbReference type="PANTHER" id="PTHR30363">
    <property type="entry name" value="HTH-TYPE TRANSCRIPTIONAL REGULATOR SRLR-RELATED"/>
    <property type="match status" value="1"/>
</dbReference>
<dbReference type="PROSITE" id="PS51000">
    <property type="entry name" value="HTH_DEOR_2"/>
    <property type="match status" value="1"/>
</dbReference>
<dbReference type="AlphaFoldDB" id="A0A2Y9TYF7"/>
<dbReference type="SMART" id="SM00420">
    <property type="entry name" value="HTH_DEOR"/>
    <property type="match status" value="1"/>
</dbReference>
<evidence type="ECO:0000256" key="1">
    <source>
        <dbReference type="ARBA" id="ARBA00023015"/>
    </source>
</evidence>
<keyword evidence="2 5" id="KW-0238">DNA-binding</keyword>
<gene>
    <name evidence="5" type="ORF">HYN51_09350</name>
</gene>
<feature type="domain" description="HTH deoR-type" evidence="4">
    <location>
        <begin position="5"/>
        <end position="57"/>
    </location>
</feature>
<keyword evidence="6" id="KW-1185">Reference proteome</keyword>
<dbReference type="PROSITE" id="PS00894">
    <property type="entry name" value="HTH_DEOR_1"/>
    <property type="match status" value="1"/>
</dbReference>
<evidence type="ECO:0000313" key="6">
    <source>
        <dbReference type="Proteomes" id="UP000244908"/>
    </source>
</evidence>
<name>A0A2Y9TYF7_9GAMM</name>
<sequence>MSSRRTERIYKLTQILRDTDKVYVRDAAQQLNVSEMTIRRDLSAEPSSLILLGGYIVTDPKMNGANQYFFCEQQLKNIDEKRHIGQLAAQLITDDEVILFDSGTTVPFIIESIPDERHFTGICYSLNTFMALQEKPLCKVILCGGEFKISTHIFTAVGGHNELDYLRPHKAFISAAGVSLTQGVTTFILDEIALKAQAMAVASQSILVADHNKFEQVRVGRFASLDAFTCVVTDRQPDSDWLHYFKQQGTKLLY</sequence>
<reference evidence="5 6" key="1">
    <citation type="journal article" date="2019" name="Int. J. Syst. Evol. Microbiol.">
        <title>Limnobaculum parvum gen. nov., sp. nov., isolated from a freshwater lake.</title>
        <authorList>
            <person name="Baek C."/>
            <person name="Shin S.K."/>
            <person name="Yi H."/>
        </authorList>
    </citation>
    <scope>NUCLEOTIDE SEQUENCE [LARGE SCALE GENOMIC DNA]</scope>
    <source>
        <strain evidence="5 6">HYN0051</strain>
    </source>
</reference>